<comment type="caution">
    <text evidence="2">The sequence shown here is derived from an EMBL/GenBank/DDBJ whole genome shotgun (WGS) entry which is preliminary data.</text>
</comment>
<feature type="compositionally biased region" description="Low complexity" evidence="1">
    <location>
        <begin position="500"/>
        <end position="518"/>
    </location>
</feature>
<evidence type="ECO:0000313" key="3">
    <source>
        <dbReference type="Proteomes" id="UP001161017"/>
    </source>
</evidence>
<feature type="compositionally biased region" description="Pro residues" evidence="1">
    <location>
        <begin position="596"/>
        <end position="606"/>
    </location>
</feature>
<evidence type="ECO:0000313" key="2">
    <source>
        <dbReference type="EMBL" id="MDI1492465.1"/>
    </source>
</evidence>
<feature type="region of interest" description="Disordered" evidence="1">
    <location>
        <begin position="582"/>
        <end position="752"/>
    </location>
</feature>
<protein>
    <submittedName>
        <fullName evidence="2">Uncharacterized protein</fullName>
    </submittedName>
</protein>
<gene>
    <name evidence="2" type="ORF">OHK93_003679</name>
</gene>
<feature type="region of interest" description="Disordered" evidence="1">
    <location>
        <begin position="1"/>
        <end position="129"/>
    </location>
</feature>
<dbReference type="Proteomes" id="UP001161017">
    <property type="component" value="Unassembled WGS sequence"/>
</dbReference>
<proteinExistence type="predicted"/>
<reference evidence="2" key="1">
    <citation type="journal article" date="2023" name="Genome Biol. Evol.">
        <title>First Whole Genome Sequence and Flow Cytometry Genome Size Data for the Lichen-Forming Fungus Ramalina farinacea (Ascomycota).</title>
        <authorList>
            <person name="Llewellyn T."/>
            <person name="Mian S."/>
            <person name="Hill R."/>
            <person name="Leitch I.J."/>
            <person name="Gaya E."/>
        </authorList>
    </citation>
    <scope>NUCLEOTIDE SEQUENCE</scope>
    <source>
        <strain evidence="2">LIQ254RAFAR</strain>
    </source>
</reference>
<sequence>MGRQAMASDLFTKSGARGSLSVYAGHGASKRGASSKHAQAQSSSTKDTDNNMGVGPEKENNDGSTSLMTPPNSADLNRRLSSQDTLEAPSLAEEESLARPQALRLPGSSDVAIEPKDNEEPTHRSQTPDDAMIIADIDQPTHRIETPDETVQVLWSHQHPAPRKENGKLKTEYLKRAITRHKRDSCRNELVMAQRAISCSESTADRLARIPGLVQSIQESPELRRQVLHSRSTCFQFLLLPRDIRDQIACHLFATGCLELTRVCSKLRDELESLVGEQAICRISIGASTHVKPFPLLTAEENRGIDQVQITILRIFNDRFPEESNIEHLSQFARHPLTRSCCRVTIVSYPEQCWKPAARILEILKMYIYFKTFILDVRVINPDRLHRKLLDPNSLLTAPSNTHPGFPNWYTISQPASWNDLLAAAILFQEPLGPFHLPRNKQGAVFHPLDFHRGLHIVEAEQRRPYNPEYESFYVPSYEGVRPQFGLKTAPLFTRPISHPVQGRAPAPAPVPAQATTRSSESQATQPPASQADTRVSALAHPAAEAPNARQHPPLPLRQGDGQDAAYTDQIPLHHTVTHSVSWYGPGLPGQQPFPSEHPQPVPQPQPRTSNTRAERPRQVTRQVCLSNPPARPLDQSRLESTDPTVRYPYAPTRPRLQTVPTSKPSTTTNPQYHPDIPNIHAASEAPPAPLNVLPSQPSTTQQPTRHPPPSPSHPSSAKPSKRRYINPTANKTGRTIAPRPIHPQPAPPDAHHIHNLAEFANEGIYHATPAPSSRRTVSEQVGTLTPVANDNHHMDQQRQQDVMHHHPTAHEKQTQNPKKGRTLSLSPPPNKRRHYNDNDLSATQKPQKPRQPALHHLMHSHDEGEDSEHSVEELEAAETLERMKTGSPEGKVEDVGVGDEVVSGAGVIDRGRSSGGWRVMDLG</sequence>
<feature type="compositionally biased region" description="Low complexity" evidence="1">
    <location>
        <begin position="695"/>
        <end position="705"/>
    </location>
</feature>
<dbReference type="AlphaFoldDB" id="A0AA43U036"/>
<accession>A0AA43U036</accession>
<feature type="compositionally biased region" description="Basic and acidic residues" evidence="1">
    <location>
        <begin position="113"/>
        <end position="127"/>
    </location>
</feature>
<feature type="compositionally biased region" description="Polar residues" evidence="1">
    <location>
        <begin position="519"/>
        <end position="534"/>
    </location>
</feature>
<feature type="region of interest" description="Disordered" evidence="1">
    <location>
        <begin position="796"/>
        <end position="854"/>
    </location>
</feature>
<feature type="compositionally biased region" description="Polar residues" evidence="1">
    <location>
        <begin position="659"/>
        <end position="672"/>
    </location>
</feature>
<evidence type="ECO:0000256" key="1">
    <source>
        <dbReference type="SAM" id="MobiDB-lite"/>
    </source>
</evidence>
<feature type="compositionally biased region" description="Polar residues" evidence="1">
    <location>
        <begin position="62"/>
        <end position="85"/>
    </location>
</feature>
<organism evidence="2 3">
    <name type="scientific">Ramalina farinacea</name>
    <dbReference type="NCBI Taxonomy" id="258253"/>
    <lineage>
        <taxon>Eukaryota</taxon>
        <taxon>Fungi</taxon>
        <taxon>Dikarya</taxon>
        <taxon>Ascomycota</taxon>
        <taxon>Pezizomycotina</taxon>
        <taxon>Lecanoromycetes</taxon>
        <taxon>OSLEUM clade</taxon>
        <taxon>Lecanoromycetidae</taxon>
        <taxon>Lecanorales</taxon>
        <taxon>Lecanorineae</taxon>
        <taxon>Ramalinaceae</taxon>
        <taxon>Ramalina</taxon>
    </lineage>
</organism>
<keyword evidence="3" id="KW-1185">Reference proteome</keyword>
<dbReference type="EMBL" id="JAPUFD010000019">
    <property type="protein sequence ID" value="MDI1492465.1"/>
    <property type="molecule type" value="Genomic_DNA"/>
</dbReference>
<feature type="compositionally biased region" description="Basic and acidic residues" evidence="1">
    <location>
        <begin position="796"/>
        <end position="814"/>
    </location>
</feature>
<feature type="compositionally biased region" description="Low complexity" evidence="1">
    <location>
        <begin position="538"/>
        <end position="549"/>
    </location>
</feature>
<feature type="region of interest" description="Disordered" evidence="1">
    <location>
        <begin position="496"/>
        <end position="563"/>
    </location>
</feature>
<feature type="compositionally biased region" description="Low complexity" evidence="1">
    <location>
        <begin position="35"/>
        <end position="44"/>
    </location>
</feature>
<name>A0AA43U036_9LECA</name>